<proteinExistence type="predicted"/>
<reference evidence="2 3" key="1">
    <citation type="journal article" date="2012" name="Genome Biol.">
        <title>Genome and low-iron response of an oceanic diatom adapted to chronic iron limitation.</title>
        <authorList>
            <person name="Lommer M."/>
            <person name="Specht M."/>
            <person name="Roy A.S."/>
            <person name="Kraemer L."/>
            <person name="Andreson R."/>
            <person name="Gutowska M.A."/>
            <person name="Wolf J."/>
            <person name="Bergner S.V."/>
            <person name="Schilhabel M.B."/>
            <person name="Klostermeier U.C."/>
            <person name="Beiko R.G."/>
            <person name="Rosenstiel P."/>
            <person name="Hippler M."/>
            <person name="Laroche J."/>
        </authorList>
    </citation>
    <scope>NUCLEOTIDE SEQUENCE [LARGE SCALE GENOMIC DNA]</scope>
    <source>
        <strain evidence="2 3">CCMP1005</strain>
    </source>
</reference>
<feature type="compositionally biased region" description="Basic and acidic residues" evidence="1">
    <location>
        <begin position="147"/>
        <end position="156"/>
    </location>
</feature>
<evidence type="ECO:0000313" key="2">
    <source>
        <dbReference type="EMBL" id="EJK45496.1"/>
    </source>
</evidence>
<name>K0R9A2_THAOC</name>
<comment type="caution">
    <text evidence="2">The sequence shown here is derived from an EMBL/GenBank/DDBJ whole genome shotgun (WGS) entry which is preliminary data.</text>
</comment>
<feature type="region of interest" description="Disordered" evidence="1">
    <location>
        <begin position="136"/>
        <end position="169"/>
    </location>
</feature>
<keyword evidence="3" id="KW-1185">Reference proteome</keyword>
<gene>
    <name evidence="2" type="ORF">THAOC_35889</name>
</gene>
<accession>K0R9A2</accession>
<dbReference type="Proteomes" id="UP000266841">
    <property type="component" value="Unassembled WGS sequence"/>
</dbReference>
<dbReference type="EMBL" id="AGNL01048473">
    <property type="protein sequence ID" value="EJK45496.1"/>
    <property type="molecule type" value="Genomic_DNA"/>
</dbReference>
<dbReference type="AlphaFoldDB" id="K0R9A2"/>
<evidence type="ECO:0000313" key="3">
    <source>
        <dbReference type="Proteomes" id="UP000266841"/>
    </source>
</evidence>
<protein>
    <submittedName>
        <fullName evidence="2">Uncharacterized protein</fullName>
    </submittedName>
</protein>
<sequence>MPARELDRIGPLAQADAAFIHAYINSDRRHRDKIRQAPTIMVMARRLRDTALEERTQRAPTMARLLHGFGRDGQRRIPDAKSVQITRPPGLSLCFRNVSSERKSQKSLRRTRGNSGFLLEQAPRLKAAAFFHSGPSLSAEFKPLPRSGRELGEERGPPGQGADGKIYAV</sequence>
<organism evidence="2 3">
    <name type="scientific">Thalassiosira oceanica</name>
    <name type="common">Marine diatom</name>
    <dbReference type="NCBI Taxonomy" id="159749"/>
    <lineage>
        <taxon>Eukaryota</taxon>
        <taxon>Sar</taxon>
        <taxon>Stramenopiles</taxon>
        <taxon>Ochrophyta</taxon>
        <taxon>Bacillariophyta</taxon>
        <taxon>Coscinodiscophyceae</taxon>
        <taxon>Thalassiosirophycidae</taxon>
        <taxon>Thalassiosirales</taxon>
        <taxon>Thalassiosiraceae</taxon>
        <taxon>Thalassiosira</taxon>
    </lineage>
</organism>
<evidence type="ECO:0000256" key="1">
    <source>
        <dbReference type="SAM" id="MobiDB-lite"/>
    </source>
</evidence>